<feature type="transmembrane region" description="Helical" evidence="8">
    <location>
        <begin position="7"/>
        <end position="27"/>
    </location>
</feature>
<dbReference type="Pfam" id="PF06699">
    <property type="entry name" value="PIG-F"/>
    <property type="match status" value="1"/>
</dbReference>
<comment type="subcellular location">
    <subcellularLocation>
        <location evidence="1">Endoplasmic reticulum membrane</location>
        <topology evidence="1">Multi-pass membrane protein</topology>
    </subcellularLocation>
</comment>
<accession>A0A1S3DCG1</accession>
<keyword evidence="9" id="KW-1185">Reference proteome</keyword>
<sequence>MIENKKAIAYIAWSNLFLPLFIIYIVLQEKYLDLVETSKAFTYLYILILTEVLNAVHFKVSFGITQSSNKKFMQGILSKLCNVKLSEIVQCAISVISGVFAFAFIAIIFGASILSNHEQTLVFACLLSILTVLPACIHFNAQSAITLLTSGQYSNSFNLNQQKIVVQKFYCTMLGAWLGAFVIPLDWSRDWQAWPIPCCMGALVGTSVGQLSSIVHLNDAMIQCRSGPGLLGKTAKRTR</sequence>
<dbReference type="RefSeq" id="XP_008478866.1">
    <property type="nucleotide sequence ID" value="XM_008480644.3"/>
</dbReference>
<dbReference type="AlphaFoldDB" id="A0A1S3DCG1"/>
<evidence type="ECO:0000313" key="9">
    <source>
        <dbReference type="Proteomes" id="UP000079169"/>
    </source>
</evidence>
<proteinExistence type="predicted"/>
<comment type="pathway">
    <text evidence="2">Glycolipid biosynthesis; glycosylphosphatidylinositol-anchor biosynthesis.</text>
</comment>
<evidence type="ECO:0000256" key="7">
    <source>
        <dbReference type="ARBA" id="ARBA00023136"/>
    </source>
</evidence>
<keyword evidence="4 8" id="KW-0812">Transmembrane</keyword>
<evidence type="ECO:0000256" key="8">
    <source>
        <dbReference type="SAM" id="Phobius"/>
    </source>
</evidence>
<dbReference type="CTD" id="40139"/>
<dbReference type="KEGG" id="dci:103515707"/>
<feature type="transmembrane region" description="Helical" evidence="8">
    <location>
        <begin position="193"/>
        <end position="215"/>
    </location>
</feature>
<evidence type="ECO:0000256" key="2">
    <source>
        <dbReference type="ARBA" id="ARBA00004687"/>
    </source>
</evidence>
<feature type="transmembrane region" description="Helical" evidence="8">
    <location>
        <begin position="169"/>
        <end position="187"/>
    </location>
</feature>
<gene>
    <name evidence="10" type="primary">LOC103515707</name>
</gene>
<dbReference type="STRING" id="121845.A0A1S3DCG1"/>
<dbReference type="PaxDb" id="121845-A0A1S3DCG1"/>
<keyword evidence="5" id="KW-0256">Endoplasmic reticulum</keyword>
<keyword evidence="3" id="KW-0337">GPI-anchor biosynthesis</keyword>
<feature type="transmembrane region" description="Helical" evidence="8">
    <location>
        <begin position="121"/>
        <end position="148"/>
    </location>
</feature>
<keyword evidence="7 8" id="KW-0472">Membrane</keyword>
<evidence type="ECO:0000256" key="5">
    <source>
        <dbReference type="ARBA" id="ARBA00022824"/>
    </source>
</evidence>
<evidence type="ECO:0000313" key="10">
    <source>
        <dbReference type="RefSeq" id="XP_008478866.1"/>
    </source>
</evidence>
<evidence type="ECO:0000256" key="6">
    <source>
        <dbReference type="ARBA" id="ARBA00022989"/>
    </source>
</evidence>
<dbReference type="GeneID" id="103515707"/>
<evidence type="ECO:0000256" key="1">
    <source>
        <dbReference type="ARBA" id="ARBA00004477"/>
    </source>
</evidence>
<feature type="transmembrane region" description="Helical" evidence="8">
    <location>
        <begin position="42"/>
        <end position="64"/>
    </location>
</feature>
<dbReference type="GO" id="GO:0006506">
    <property type="term" value="P:GPI anchor biosynthetic process"/>
    <property type="evidence" value="ECO:0007669"/>
    <property type="project" value="UniProtKB-UniPathway"/>
</dbReference>
<dbReference type="Proteomes" id="UP000079169">
    <property type="component" value="Unplaced"/>
</dbReference>
<evidence type="ECO:0000256" key="3">
    <source>
        <dbReference type="ARBA" id="ARBA00022502"/>
    </source>
</evidence>
<organism evidence="9 10">
    <name type="scientific">Diaphorina citri</name>
    <name type="common">Asian citrus psyllid</name>
    <dbReference type="NCBI Taxonomy" id="121845"/>
    <lineage>
        <taxon>Eukaryota</taxon>
        <taxon>Metazoa</taxon>
        <taxon>Ecdysozoa</taxon>
        <taxon>Arthropoda</taxon>
        <taxon>Hexapoda</taxon>
        <taxon>Insecta</taxon>
        <taxon>Pterygota</taxon>
        <taxon>Neoptera</taxon>
        <taxon>Paraneoptera</taxon>
        <taxon>Hemiptera</taxon>
        <taxon>Sternorrhyncha</taxon>
        <taxon>Psylloidea</taxon>
        <taxon>Psyllidae</taxon>
        <taxon>Diaphorininae</taxon>
        <taxon>Diaphorina</taxon>
    </lineage>
</organism>
<name>A0A1S3DCG1_DIACI</name>
<keyword evidence="6 8" id="KW-1133">Transmembrane helix</keyword>
<feature type="transmembrane region" description="Helical" evidence="8">
    <location>
        <begin position="85"/>
        <end position="109"/>
    </location>
</feature>
<protein>
    <submittedName>
        <fullName evidence="10">Phosphatidylinositol-glycan biosynthesis class F protein</fullName>
    </submittedName>
</protein>
<evidence type="ECO:0000256" key="4">
    <source>
        <dbReference type="ARBA" id="ARBA00022692"/>
    </source>
</evidence>
<dbReference type="InterPro" id="IPR009580">
    <property type="entry name" value="GPI_biosynthesis_protein_Pig-F"/>
</dbReference>
<dbReference type="GO" id="GO:0005789">
    <property type="term" value="C:endoplasmic reticulum membrane"/>
    <property type="evidence" value="ECO:0007669"/>
    <property type="project" value="UniProtKB-SubCell"/>
</dbReference>
<reference evidence="10" key="1">
    <citation type="submission" date="2025-08" db="UniProtKB">
        <authorList>
            <consortium name="RefSeq"/>
        </authorList>
    </citation>
    <scope>IDENTIFICATION</scope>
</reference>
<dbReference type="UniPathway" id="UPA00196"/>